<dbReference type="PANTHER" id="PTHR38657:SF1">
    <property type="entry name" value="SLR1343 PROTEIN"/>
    <property type="match status" value="1"/>
</dbReference>
<organism evidence="1 2">
    <name type="scientific">Agrococcus citreus</name>
    <dbReference type="NCBI Taxonomy" id="84643"/>
    <lineage>
        <taxon>Bacteria</taxon>
        <taxon>Bacillati</taxon>
        <taxon>Actinomycetota</taxon>
        <taxon>Actinomycetes</taxon>
        <taxon>Micrococcales</taxon>
        <taxon>Microbacteriaceae</taxon>
        <taxon>Agrococcus</taxon>
    </lineage>
</organism>
<dbReference type="Proteomes" id="UP001501266">
    <property type="component" value="Unassembled WGS sequence"/>
</dbReference>
<dbReference type="InterPro" id="IPR007357">
    <property type="entry name" value="PhrB-like"/>
</dbReference>
<dbReference type="InterPro" id="IPR036134">
    <property type="entry name" value="Crypto/Photolyase_FAD-like_sf"/>
</dbReference>
<dbReference type="Gene3D" id="1.10.579.10">
    <property type="entry name" value="DNA Cyclobutane Dipyrimidine Photolyase, subunit A, domain 3"/>
    <property type="match status" value="1"/>
</dbReference>
<comment type="caution">
    <text evidence="1">The sequence shown here is derived from an EMBL/GenBank/DDBJ whole genome shotgun (WGS) entry which is preliminary data.</text>
</comment>
<proteinExistence type="predicted"/>
<dbReference type="EMBL" id="BAAAKK010000001">
    <property type="protein sequence ID" value="GAA1420065.1"/>
    <property type="molecule type" value="Genomic_DNA"/>
</dbReference>
<dbReference type="InterPro" id="IPR014729">
    <property type="entry name" value="Rossmann-like_a/b/a_fold"/>
</dbReference>
<dbReference type="Gene3D" id="3.40.50.620">
    <property type="entry name" value="HUPs"/>
    <property type="match status" value="1"/>
</dbReference>
<protein>
    <submittedName>
        <fullName evidence="1">Cryptochrome/photolyase family protein</fullName>
    </submittedName>
</protein>
<dbReference type="PANTHER" id="PTHR38657">
    <property type="entry name" value="SLR1343 PROTEIN"/>
    <property type="match status" value="1"/>
</dbReference>
<dbReference type="InterPro" id="IPR052551">
    <property type="entry name" value="UV-DNA_repair_photolyase"/>
</dbReference>
<dbReference type="SUPFAM" id="SSF48173">
    <property type="entry name" value="Cryptochrome/photolyase FAD-binding domain"/>
    <property type="match status" value="1"/>
</dbReference>
<reference evidence="2" key="1">
    <citation type="journal article" date="2019" name="Int. J. Syst. Evol. Microbiol.">
        <title>The Global Catalogue of Microorganisms (GCM) 10K type strain sequencing project: providing services to taxonomists for standard genome sequencing and annotation.</title>
        <authorList>
            <consortium name="The Broad Institute Genomics Platform"/>
            <consortium name="The Broad Institute Genome Sequencing Center for Infectious Disease"/>
            <person name="Wu L."/>
            <person name="Ma J."/>
        </authorList>
    </citation>
    <scope>NUCLEOTIDE SEQUENCE [LARGE SCALE GENOMIC DNA]</scope>
    <source>
        <strain evidence="2">JCM 12398</strain>
    </source>
</reference>
<gene>
    <name evidence="1" type="ORF">GCM10009640_08920</name>
</gene>
<dbReference type="RefSeq" id="WP_343917731.1">
    <property type="nucleotide sequence ID" value="NZ_BAAAKK010000001.1"/>
</dbReference>
<evidence type="ECO:0000313" key="1">
    <source>
        <dbReference type="EMBL" id="GAA1420065.1"/>
    </source>
</evidence>
<evidence type="ECO:0000313" key="2">
    <source>
        <dbReference type="Proteomes" id="UP001501266"/>
    </source>
</evidence>
<accession>A0ABP4JH72</accession>
<dbReference type="Pfam" id="PF04244">
    <property type="entry name" value="DPRP"/>
    <property type="match status" value="1"/>
</dbReference>
<keyword evidence="2" id="KW-1185">Reference proteome</keyword>
<dbReference type="Gene3D" id="1.10.10.1710">
    <property type="entry name" value="Deoxyribodipyrimidine photolyase-related"/>
    <property type="match status" value="1"/>
</dbReference>
<dbReference type="Gene3D" id="1.25.40.80">
    <property type="match status" value="1"/>
</dbReference>
<name>A0ABP4JH72_9MICO</name>
<sequence length="490" mass="56155">MSSTSSGAPRRAALILGTQLLERHPALDDDDIDELLLVESAELFDRLPYHQHKIVLVLSAMRHYVERRRDEGRTVRHVPHTDGRSFSEGVAHLIREHGITGLAWMRASDRGVDRRIDRIAARAGVQTKRWADVAFLTPEVELDAWFRDHPRARMEDFYRWQRQRTGILMEGDSPAGGRWNYDADNREPLPKTGIRIPELPRIEPDAITRQVIEEVRERFPDHPGDARDFWLPVTHDDARAWLRAFVDERLGDFGRFEDAMAADEPFLFHSVLTPALNLGLLTPHDVVDAVLEASGDVPLPSLEGFLRQVIGWREYMRGMYRAHPELEGANALGLTRELEPWWYSGEGIPDDLPIPVRTVLERVLQHGYAHHIERLMVLGNWFLLEGYAPASVNRWFLSLFVDAYPWVMVPNVFGMSQFADGGMVGTKPYVSGGAYLQRMGRWWPSQQAAKESAFTEGYWDFLQRHEAVLEGNPRLALPLAQMRSRRAPER</sequence>